<organism evidence="1">
    <name type="scientific">marine sediment metagenome</name>
    <dbReference type="NCBI Taxonomy" id="412755"/>
    <lineage>
        <taxon>unclassified sequences</taxon>
        <taxon>metagenomes</taxon>
        <taxon>ecological metagenomes</taxon>
    </lineage>
</organism>
<name>A0A0F9BHB8_9ZZZZ</name>
<protein>
    <submittedName>
        <fullName evidence="1">Uncharacterized protein</fullName>
    </submittedName>
</protein>
<evidence type="ECO:0000313" key="1">
    <source>
        <dbReference type="EMBL" id="KKK90014.1"/>
    </source>
</evidence>
<dbReference type="AlphaFoldDB" id="A0A0F9BHB8"/>
<dbReference type="EMBL" id="LAZR01049282">
    <property type="protein sequence ID" value="KKK90014.1"/>
    <property type="molecule type" value="Genomic_DNA"/>
</dbReference>
<accession>A0A0F9BHB8</accession>
<proteinExistence type="predicted"/>
<reference evidence="1" key="1">
    <citation type="journal article" date="2015" name="Nature">
        <title>Complex archaea that bridge the gap between prokaryotes and eukaryotes.</title>
        <authorList>
            <person name="Spang A."/>
            <person name="Saw J.H."/>
            <person name="Jorgensen S.L."/>
            <person name="Zaremba-Niedzwiedzka K."/>
            <person name="Martijn J."/>
            <person name="Lind A.E."/>
            <person name="van Eijk R."/>
            <person name="Schleper C."/>
            <person name="Guy L."/>
            <person name="Ettema T.J."/>
        </authorList>
    </citation>
    <scope>NUCLEOTIDE SEQUENCE</scope>
</reference>
<sequence>MAELPPGVYEEKGQLFRDVEQVSGEGKVWTKHRPVALTLGEAKAKHWDWYHPQFGWYLEGYKLAKDRDAADILADGSEVVIATPEKQEQLAETTEGA</sequence>
<gene>
    <name evidence="1" type="ORF">LCGC14_2727340</name>
</gene>
<comment type="caution">
    <text evidence="1">The sequence shown here is derived from an EMBL/GenBank/DDBJ whole genome shotgun (WGS) entry which is preliminary data.</text>
</comment>